<evidence type="ECO:0000256" key="3">
    <source>
        <dbReference type="ARBA" id="ARBA00022917"/>
    </source>
</evidence>
<evidence type="ECO:0000256" key="5">
    <source>
        <dbReference type="NCBIfam" id="TIGR00168"/>
    </source>
</evidence>
<evidence type="ECO:0000259" key="8">
    <source>
        <dbReference type="Pfam" id="PF05198"/>
    </source>
</evidence>
<protein>
    <recommendedName>
        <fullName evidence="4 5">Translation initiation factor IF-3</fullName>
    </recommendedName>
</protein>
<evidence type="ECO:0000256" key="6">
    <source>
        <dbReference type="RuleBase" id="RU000646"/>
    </source>
</evidence>
<comment type="subunit">
    <text evidence="4 6">Monomer.</text>
</comment>
<comment type="subcellular location">
    <subcellularLocation>
        <location evidence="4 6">Cytoplasm</location>
    </subcellularLocation>
</comment>
<dbReference type="GO" id="GO:0003743">
    <property type="term" value="F:translation initiation factor activity"/>
    <property type="evidence" value="ECO:0007669"/>
    <property type="project" value="UniProtKB-UniRule"/>
</dbReference>
<dbReference type="Pfam" id="PF05198">
    <property type="entry name" value="IF3_N"/>
    <property type="match status" value="1"/>
</dbReference>
<dbReference type="InterPro" id="IPR001288">
    <property type="entry name" value="Translation_initiation_fac_3"/>
</dbReference>
<dbReference type="Proteomes" id="UP000199658">
    <property type="component" value="Unassembled WGS sequence"/>
</dbReference>
<dbReference type="EMBL" id="FOYO01000001">
    <property type="protein sequence ID" value="SFR47619.1"/>
    <property type="molecule type" value="Genomic_DNA"/>
</dbReference>
<evidence type="ECO:0000313" key="10">
    <source>
        <dbReference type="Proteomes" id="UP000199658"/>
    </source>
</evidence>
<dbReference type="GO" id="GO:0032790">
    <property type="term" value="P:ribosome disassembly"/>
    <property type="evidence" value="ECO:0007669"/>
    <property type="project" value="TreeGrafter"/>
</dbReference>
<dbReference type="HAMAP" id="MF_00080">
    <property type="entry name" value="IF_3"/>
    <property type="match status" value="1"/>
</dbReference>
<reference evidence="10" key="1">
    <citation type="submission" date="2016-10" db="EMBL/GenBank/DDBJ databases">
        <authorList>
            <person name="Varghese N."/>
            <person name="Submissions S."/>
        </authorList>
    </citation>
    <scope>NUCLEOTIDE SEQUENCE [LARGE SCALE GENOMIC DNA]</scope>
    <source>
        <strain evidence="10">DSM 26921</strain>
    </source>
</reference>
<evidence type="ECO:0000256" key="2">
    <source>
        <dbReference type="ARBA" id="ARBA00022540"/>
    </source>
</evidence>
<dbReference type="OrthoDB" id="9806014at2"/>
<keyword evidence="2 4" id="KW-0396">Initiation factor</keyword>
<proteinExistence type="inferred from homology"/>
<organism evidence="9 10">
    <name type="scientific">Litoreibacter janthinus</name>
    <dbReference type="NCBI Taxonomy" id="670154"/>
    <lineage>
        <taxon>Bacteria</taxon>
        <taxon>Pseudomonadati</taxon>
        <taxon>Pseudomonadota</taxon>
        <taxon>Alphaproteobacteria</taxon>
        <taxon>Rhodobacterales</taxon>
        <taxon>Roseobacteraceae</taxon>
        <taxon>Litoreibacter</taxon>
    </lineage>
</organism>
<dbReference type="Gene3D" id="3.10.20.80">
    <property type="entry name" value="Translation initiation factor 3 (IF-3), N-terminal domain"/>
    <property type="match status" value="1"/>
</dbReference>
<dbReference type="FunFam" id="3.30.110.10:FF:000001">
    <property type="entry name" value="Translation initiation factor IF-3"/>
    <property type="match status" value="1"/>
</dbReference>
<keyword evidence="4" id="KW-0963">Cytoplasm</keyword>
<dbReference type="NCBIfam" id="TIGR00168">
    <property type="entry name" value="infC"/>
    <property type="match status" value="1"/>
</dbReference>
<dbReference type="PROSITE" id="PS00938">
    <property type="entry name" value="IF3"/>
    <property type="match status" value="1"/>
</dbReference>
<dbReference type="PANTHER" id="PTHR10938:SF0">
    <property type="entry name" value="TRANSLATION INITIATION FACTOR IF-3, MITOCHONDRIAL"/>
    <property type="match status" value="1"/>
</dbReference>
<sequence>MGGKPTCRTGCGPLFWQLETPVTKEGLQAIARRPHNAPPVRETGPRVNDRIRSDEIRLIGAEGENVGVVTPARAMAMAEEAGLDLVEISPNASPPVCKIMDFGKYKYETQKKEAEARKKQKIIEIKEVKFRPNTDTNDYDVKMRNVFKFLENGDKVKVTLRFRGREMAHLNLGRELLERVADDIEGKGKVENFPKMEGRQMIMLIGPMKA</sequence>
<dbReference type="Gene3D" id="3.30.110.10">
    <property type="entry name" value="Translation initiation factor 3 (IF-3), C-terminal domain"/>
    <property type="match status" value="1"/>
</dbReference>
<evidence type="ECO:0000313" key="9">
    <source>
        <dbReference type="EMBL" id="SFR47619.1"/>
    </source>
</evidence>
<dbReference type="Pfam" id="PF00707">
    <property type="entry name" value="IF3_C"/>
    <property type="match status" value="1"/>
</dbReference>
<comment type="function">
    <text evidence="4 6">IF-3 binds to the 30S ribosomal subunit and shifts the equilibrium between 70S ribosomes and their 50S and 30S subunits in favor of the free subunits, thus enhancing the availability of 30S subunits on which protein synthesis initiation begins.</text>
</comment>
<comment type="similarity">
    <text evidence="1 4 6">Belongs to the IF-3 family.</text>
</comment>
<name>A0A1I6GZL6_9RHOB</name>
<dbReference type="FunFam" id="3.10.20.80:FF:000001">
    <property type="entry name" value="Translation initiation factor IF-3"/>
    <property type="match status" value="1"/>
</dbReference>
<dbReference type="GO" id="GO:0043022">
    <property type="term" value="F:ribosome binding"/>
    <property type="evidence" value="ECO:0007669"/>
    <property type="project" value="UniProtKB-ARBA"/>
</dbReference>
<dbReference type="InterPro" id="IPR019813">
    <property type="entry name" value="Translation_initiation_fac3_CS"/>
</dbReference>
<accession>A0A1I6GZL6</accession>
<dbReference type="InterPro" id="IPR036787">
    <property type="entry name" value="T_IF-3_N_sf"/>
</dbReference>
<dbReference type="InterPro" id="IPR019815">
    <property type="entry name" value="Translation_initiation_fac_3_C"/>
</dbReference>
<dbReference type="GO" id="GO:0016020">
    <property type="term" value="C:membrane"/>
    <property type="evidence" value="ECO:0007669"/>
    <property type="project" value="TreeGrafter"/>
</dbReference>
<evidence type="ECO:0000256" key="4">
    <source>
        <dbReference type="HAMAP-Rule" id="MF_00080"/>
    </source>
</evidence>
<dbReference type="STRING" id="670154.SAMN04488002_2210"/>
<feature type="domain" description="Translation initiation factor 3 N-terminal" evidence="8">
    <location>
        <begin position="47"/>
        <end position="116"/>
    </location>
</feature>
<gene>
    <name evidence="4" type="primary">infC</name>
    <name evidence="9" type="ORF">SAMN04488002_2210</name>
</gene>
<dbReference type="GO" id="GO:0005829">
    <property type="term" value="C:cytosol"/>
    <property type="evidence" value="ECO:0007669"/>
    <property type="project" value="TreeGrafter"/>
</dbReference>
<keyword evidence="3 4" id="KW-0648">Protein biosynthesis</keyword>
<dbReference type="PANTHER" id="PTHR10938">
    <property type="entry name" value="TRANSLATION INITIATION FACTOR IF-3"/>
    <property type="match status" value="1"/>
</dbReference>
<dbReference type="SUPFAM" id="SSF54364">
    <property type="entry name" value="Translation initiation factor IF3, N-terminal domain"/>
    <property type="match status" value="1"/>
</dbReference>
<dbReference type="SUPFAM" id="SSF55200">
    <property type="entry name" value="Translation initiation factor IF3, C-terminal domain"/>
    <property type="match status" value="1"/>
</dbReference>
<dbReference type="AlphaFoldDB" id="A0A1I6GZL6"/>
<feature type="domain" description="Translation initiation factor 3 C-terminal" evidence="7">
    <location>
        <begin position="123"/>
        <end position="207"/>
    </location>
</feature>
<keyword evidence="10" id="KW-1185">Reference proteome</keyword>
<evidence type="ECO:0000259" key="7">
    <source>
        <dbReference type="Pfam" id="PF00707"/>
    </source>
</evidence>
<evidence type="ECO:0000256" key="1">
    <source>
        <dbReference type="ARBA" id="ARBA00005439"/>
    </source>
</evidence>
<dbReference type="InterPro" id="IPR019814">
    <property type="entry name" value="Translation_initiation_fac_3_N"/>
</dbReference>
<dbReference type="InterPro" id="IPR036788">
    <property type="entry name" value="T_IF-3_C_sf"/>
</dbReference>